<dbReference type="GO" id="GO:0000049">
    <property type="term" value="F:tRNA binding"/>
    <property type="evidence" value="ECO:0007669"/>
    <property type="project" value="InterPro"/>
</dbReference>
<organism evidence="4 5">
    <name type="scientific">Obba rivulosa</name>
    <dbReference type="NCBI Taxonomy" id="1052685"/>
    <lineage>
        <taxon>Eukaryota</taxon>
        <taxon>Fungi</taxon>
        <taxon>Dikarya</taxon>
        <taxon>Basidiomycota</taxon>
        <taxon>Agaricomycotina</taxon>
        <taxon>Agaricomycetes</taxon>
        <taxon>Polyporales</taxon>
        <taxon>Gelatoporiaceae</taxon>
        <taxon>Obba</taxon>
    </lineage>
</organism>
<dbReference type="SUPFAM" id="SSF52402">
    <property type="entry name" value="Adenine nucleotide alpha hydrolases-like"/>
    <property type="match status" value="1"/>
</dbReference>
<dbReference type="GO" id="GO:0002143">
    <property type="term" value="P:tRNA wobble position uridine thiolation"/>
    <property type="evidence" value="ECO:0007669"/>
    <property type="project" value="TreeGrafter"/>
</dbReference>
<reference evidence="4 5" key="1">
    <citation type="submission" date="2016-07" db="EMBL/GenBank/DDBJ databases">
        <title>Draft genome of the white-rot fungus Obba rivulosa 3A-2.</title>
        <authorList>
            <consortium name="DOE Joint Genome Institute"/>
            <person name="Miettinen O."/>
            <person name="Riley R."/>
            <person name="Acob R."/>
            <person name="Barry K."/>
            <person name="Cullen D."/>
            <person name="De Vries R."/>
            <person name="Hainaut M."/>
            <person name="Hatakka A."/>
            <person name="Henrissat B."/>
            <person name="Hilden K."/>
            <person name="Kuo R."/>
            <person name="Labutti K."/>
            <person name="Lipzen A."/>
            <person name="Makela M.R."/>
            <person name="Sandor L."/>
            <person name="Spatafora J.W."/>
            <person name="Grigoriev I.V."/>
            <person name="Hibbett D.S."/>
        </authorList>
    </citation>
    <scope>NUCLEOTIDE SEQUENCE [LARGE SCALE GENOMIC DNA]</scope>
    <source>
        <strain evidence="4 5">3A-2</strain>
    </source>
</reference>
<gene>
    <name evidence="3" type="primary">NCS2</name>
    <name evidence="3" type="synonym">CTU2</name>
    <name evidence="4" type="ORF">OBBRIDRAFT_840060</name>
</gene>
<dbReference type="PANTHER" id="PTHR20882:SF14">
    <property type="entry name" value="CYTOPLASMIC TRNA 2-THIOLATION PROTEIN 2"/>
    <property type="match status" value="1"/>
</dbReference>
<dbReference type="Proteomes" id="UP000250043">
    <property type="component" value="Unassembled WGS sequence"/>
</dbReference>
<keyword evidence="5" id="KW-1185">Reference proteome</keyword>
<name>A0A8E2AGC7_9APHY</name>
<comment type="function">
    <text evidence="3">Plays a central role in 2-thiolation of mcm(5)S(2)U at tRNA wobble positions of tRNA(Lys), tRNA(Glu) and tRNA(Gln). May act by forming a heterodimer with NCS6 that ligates sulfur from thiocarboxylated URM1 onto the uridine of tRNAs at wobble position. Prior mcm(5) tRNA modification by the elongator complex is required for 2-thiolation. May also be involved in protein urmylation.</text>
</comment>
<protein>
    <recommendedName>
        <fullName evidence="3">Cytoplasmic tRNA 2-thiolation protein 2</fullName>
    </recommendedName>
</protein>
<dbReference type="OrthoDB" id="25129at2759"/>
<dbReference type="AlphaFoldDB" id="A0A8E2AGC7"/>
<accession>A0A8E2AGC7</accession>
<dbReference type="HAMAP" id="MF_03054">
    <property type="entry name" value="CTU2"/>
    <property type="match status" value="1"/>
</dbReference>
<evidence type="ECO:0000313" key="4">
    <source>
        <dbReference type="EMBL" id="OCH83976.1"/>
    </source>
</evidence>
<dbReference type="InterPro" id="IPR014729">
    <property type="entry name" value="Rossmann-like_a/b/a_fold"/>
</dbReference>
<dbReference type="UniPathway" id="UPA00988"/>
<comment type="pathway">
    <text evidence="3">tRNA modification; 5-methoxycarbonylmethyl-2-thiouridine-tRNA biosynthesis.</text>
</comment>
<dbReference type="GO" id="GO:0016779">
    <property type="term" value="F:nucleotidyltransferase activity"/>
    <property type="evidence" value="ECO:0007669"/>
    <property type="project" value="UniProtKB-UniRule"/>
</dbReference>
<dbReference type="GO" id="GO:0032447">
    <property type="term" value="P:protein urmylation"/>
    <property type="evidence" value="ECO:0007669"/>
    <property type="project" value="UniProtKB-UniRule"/>
</dbReference>
<dbReference type="EMBL" id="KV722748">
    <property type="protein sequence ID" value="OCH83976.1"/>
    <property type="molecule type" value="Genomic_DNA"/>
</dbReference>
<evidence type="ECO:0000256" key="2">
    <source>
        <dbReference type="ARBA" id="ARBA00022694"/>
    </source>
</evidence>
<evidence type="ECO:0000256" key="1">
    <source>
        <dbReference type="ARBA" id="ARBA00022490"/>
    </source>
</evidence>
<dbReference type="InterPro" id="IPR019407">
    <property type="entry name" value="CTU2"/>
</dbReference>
<dbReference type="GO" id="GO:0016783">
    <property type="term" value="F:sulfurtransferase activity"/>
    <property type="evidence" value="ECO:0007669"/>
    <property type="project" value="TreeGrafter"/>
</dbReference>
<proteinExistence type="inferred from homology"/>
<evidence type="ECO:0000313" key="5">
    <source>
        <dbReference type="Proteomes" id="UP000250043"/>
    </source>
</evidence>
<sequence>MSSCGNPSTESDALMSRRPKFDKSKHCVKCKVALGNIVIRHAVYCKECFFSLVAFKFRRALEPFVNAKPDGPRRTALKPAGNLLLGFSGGLGSTVLLDLVHRSYIANRKDELRRDGGKDHPRHDKVWKRVIVCYVELCDALPGRKDKISEVAEAVAQYEGVEFVPLRVQDAFDPLWWRCIYGEDAVSQLRINLENDELTSMLTNPLSTNPLESLRSYLSSLPTSTAVCSALHALTRVLLLHTAAETDSSHLLLGTSLTSLAISLIRGIGQGAGFNIEQEIQEEWLSDIRPPNFDSNDRANENQKGVRVIRPLRDVGLKECAFWAWWEKLRIVGEDRTGWPDSRQEIGGLTKDFIMGLEKDYPSTVSTIVRTCAKLSPRGEVSGKCVLCERPAQEGVQEWKSRISVRTTAQSVDATAPPLPAPLQADNASATRLASHLCYACHTTLTSRSARPPPPLYLSATKTSSTTLPVWVAPRIMRKVGEDEMRATVQEFLIEE</sequence>
<dbReference type="Gene3D" id="3.40.50.620">
    <property type="entry name" value="HUPs"/>
    <property type="match status" value="1"/>
</dbReference>
<evidence type="ECO:0000256" key="3">
    <source>
        <dbReference type="HAMAP-Rule" id="MF_03054"/>
    </source>
</evidence>
<dbReference type="PANTHER" id="PTHR20882">
    <property type="entry name" value="CYTOPLASMIC TRNA 2-THIOLATION PROTEIN 2"/>
    <property type="match status" value="1"/>
</dbReference>
<dbReference type="GO" id="GO:0005829">
    <property type="term" value="C:cytosol"/>
    <property type="evidence" value="ECO:0007669"/>
    <property type="project" value="TreeGrafter"/>
</dbReference>
<keyword evidence="1 3" id="KW-0963">Cytoplasm</keyword>
<comment type="similarity">
    <text evidence="3">Belongs to the CTU2/NCS2 family.</text>
</comment>
<keyword evidence="2 3" id="KW-0819">tRNA processing</keyword>
<comment type="subcellular location">
    <subcellularLocation>
        <location evidence="3">Cytoplasm</location>
    </subcellularLocation>
</comment>
<dbReference type="Pfam" id="PF10288">
    <property type="entry name" value="CTU2"/>
    <property type="match status" value="1"/>
</dbReference>